<dbReference type="Pfam" id="PF04082">
    <property type="entry name" value="Fungal_trans"/>
    <property type="match status" value="1"/>
</dbReference>
<keyword evidence="2" id="KW-0812">Transmembrane</keyword>
<feature type="transmembrane region" description="Helical" evidence="2">
    <location>
        <begin position="521"/>
        <end position="542"/>
    </location>
</feature>
<dbReference type="GO" id="GO:0003700">
    <property type="term" value="F:DNA-binding transcription factor activity"/>
    <property type="evidence" value="ECO:0007669"/>
    <property type="project" value="InterPro"/>
</dbReference>
<keyword evidence="5" id="KW-1185">Reference proteome</keyword>
<dbReference type="EMBL" id="JAGMUU010000011">
    <property type="protein sequence ID" value="KAH7142620.1"/>
    <property type="molecule type" value="Genomic_DNA"/>
</dbReference>
<dbReference type="PANTHER" id="PTHR46910:SF5">
    <property type="entry name" value="ZN(II)2CYS6 TRANSCRIPTION FACTOR (EUROFUNG)"/>
    <property type="match status" value="1"/>
</dbReference>
<dbReference type="Proteomes" id="UP000717696">
    <property type="component" value="Unassembled WGS sequence"/>
</dbReference>
<dbReference type="OrthoDB" id="103819at2759"/>
<feature type="domain" description="Xylanolytic transcriptional activator regulatory" evidence="3">
    <location>
        <begin position="308"/>
        <end position="378"/>
    </location>
</feature>
<dbReference type="GO" id="GO:0008270">
    <property type="term" value="F:zinc ion binding"/>
    <property type="evidence" value="ECO:0007669"/>
    <property type="project" value="InterPro"/>
</dbReference>
<keyword evidence="1" id="KW-0539">Nucleus</keyword>
<comment type="caution">
    <text evidence="4">The sequence shown here is derived from an EMBL/GenBank/DDBJ whole genome shotgun (WGS) entry which is preliminary data.</text>
</comment>
<keyword evidence="2" id="KW-0472">Membrane</keyword>
<dbReference type="GO" id="GO:0003677">
    <property type="term" value="F:DNA binding"/>
    <property type="evidence" value="ECO:0007669"/>
    <property type="project" value="InterPro"/>
</dbReference>
<dbReference type="GO" id="GO:0006351">
    <property type="term" value="P:DNA-templated transcription"/>
    <property type="evidence" value="ECO:0007669"/>
    <property type="project" value="InterPro"/>
</dbReference>
<dbReference type="InterPro" id="IPR050987">
    <property type="entry name" value="AtrR-like"/>
</dbReference>
<protein>
    <recommendedName>
        <fullName evidence="3">Xylanolytic transcriptional activator regulatory domain-containing protein</fullName>
    </recommendedName>
</protein>
<keyword evidence="2" id="KW-1133">Transmembrane helix</keyword>
<evidence type="ECO:0000256" key="1">
    <source>
        <dbReference type="ARBA" id="ARBA00023242"/>
    </source>
</evidence>
<sequence>MHQQSINPGHEGGEGPGSDELARRAAYQANTLLTSTICSERKVDQIEIRLANIETLVRDLPQRLASISGSNFLLPNSSQLLTGNSSGVGTAAATTIDYASSGDESAFGGDSFLAVHTTHASELLVNAVERTSLHDASPEMRDALSSLRQLVELQTRQPISCGPRFPLQQRIPVGGLSQLPMPPMDVVVCLLKHVRASSPGLFTFVCSFVGISNFTKLCRMVYFPTEDFADATFVIVNAGLYYLFLEQHTLAPDPATKDELEPLIQSCRINLETSLANVSLFMSLKIENVQALLLGTMYAIDVCRPTVAWHLNCAAAQICQTAGFHRQEQLRRDPATSDVKSTLFWCIYTHDKALGLRLGRAPAIQDWDADIPHAFSFETTMSLEMSGVAMMWVRLATLQGHLYERLYSPAALAQPHSELAERARLLGAECRQVELEAIAYRKMAVSSLEKAGTSRLVDIYVKGDEVQLLSTMTLIYRAIPPPEGSSSGFSDACVDAARRAMQQHLSCMEFVQRDPFAKSIYLHWNLVLTPFAPFFVIFCYVIETLSAEDLRLLKAFSASLEAAIDSSETVRKLWHLWHVMSNVATLYVEAKSKAQEDQAIVPIGNQFDVYLNQLGFLPTVQAANDSAGAASATVAESFQVTQIANWMSGSRSVMGLLEQDISQIGAPEWR</sequence>
<evidence type="ECO:0000256" key="2">
    <source>
        <dbReference type="SAM" id="Phobius"/>
    </source>
</evidence>
<gene>
    <name evidence="4" type="ORF">B0J13DRAFT_636123</name>
</gene>
<dbReference type="CDD" id="cd12148">
    <property type="entry name" value="fungal_TF_MHR"/>
    <property type="match status" value="1"/>
</dbReference>
<organism evidence="4 5">
    <name type="scientific">Dactylonectria estremocensis</name>
    <dbReference type="NCBI Taxonomy" id="1079267"/>
    <lineage>
        <taxon>Eukaryota</taxon>
        <taxon>Fungi</taxon>
        <taxon>Dikarya</taxon>
        <taxon>Ascomycota</taxon>
        <taxon>Pezizomycotina</taxon>
        <taxon>Sordariomycetes</taxon>
        <taxon>Hypocreomycetidae</taxon>
        <taxon>Hypocreales</taxon>
        <taxon>Nectriaceae</taxon>
        <taxon>Dactylonectria</taxon>
    </lineage>
</organism>
<evidence type="ECO:0000313" key="5">
    <source>
        <dbReference type="Proteomes" id="UP000717696"/>
    </source>
</evidence>
<evidence type="ECO:0000259" key="3">
    <source>
        <dbReference type="SMART" id="SM00906"/>
    </source>
</evidence>
<evidence type="ECO:0000313" key="4">
    <source>
        <dbReference type="EMBL" id="KAH7142620.1"/>
    </source>
</evidence>
<accession>A0A9P9ESF6</accession>
<proteinExistence type="predicted"/>
<name>A0A9P9ESF6_9HYPO</name>
<dbReference type="InterPro" id="IPR007219">
    <property type="entry name" value="XnlR_reg_dom"/>
</dbReference>
<reference evidence="4" key="1">
    <citation type="journal article" date="2021" name="Nat. Commun.">
        <title>Genetic determinants of endophytism in the Arabidopsis root mycobiome.</title>
        <authorList>
            <person name="Mesny F."/>
            <person name="Miyauchi S."/>
            <person name="Thiergart T."/>
            <person name="Pickel B."/>
            <person name="Atanasova L."/>
            <person name="Karlsson M."/>
            <person name="Huettel B."/>
            <person name="Barry K.W."/>
            <person name="Haridas S."/>
            <person name="Chen C."/>
            <person name="Bauer D."/>
            <person name="Andreopoulos W."/>
            <person name="Pangilinan J."/>
            <person name="LaButti K."/>
            <person name="Riley R."/>
            <person name="Lipzen A."/>
            <person name="Clum A."/>
            <person name="Drula E."/>
            <person name="Henrissat B."/>
            <person name="Kohler A."/>
            <person name="Grigoriev I.V."/>
            <person name="Martin F.M."/>
            <person name="Hacquard S."/>
        </authorList>
    </citation>
    <scope>NUCLEOTIDE SEQUENCE</scope>
    <source>
        <strain evidence="4">MPI-CAGE-AT-0021</strain>
    </source>
</reference>
<dbReference type="SMART" id="SM00906">
    <property type="entry name" value="Fungal_trans"/>
    <property type="match status" value="1"/>
</dbReference>
<dbReference type="PANTHER" id="PTHR46910">
    <property type="entry name" value="TRANSCRIPTION FACTOR PDR1"/>
    <property type="match status" value="1"/>
</dbReference>
<dbReference type="AlphaFoldDB" id="A0A9P9ESF6"/>